<keyword evidence="1" id="KW-1133">Transmembrane helix</keyword>
<reference evidence="2 3" key="1">
    <citation type="submission" date="2024-06" db="EMBL/GenBank/DDBJ databases">
        <title>Novosphingobium rhizovicinus M1R2S20.</title>
        <authorList>
            <person name="Sun J.-Q."/>
        </authorList>
    </citation>
    <scope>NUCLEOTIDE SEQUENCE [LARGE SCALE GENOMIC DNA]</scope>
    <source>
        <strain evidence="2 3">M1R2S20</strain>
    </source>
</reference>
<dbReference type="RefSeq" id="WP_367775123.1">
    <property type="nucleotide sequence ID" value="NZ_JBFNXR010000052.1"/>
</dbReference>
<keyword evidence="1" id="KW-0812">Transmembrane</keyword>
<keyword evidence="3" id="KW-1185">Reference proteome</keyword>
<accession>A0ABV3REZ1</accession>
<sequence length="95" mass="10549">MKTSSHSASTAQRQARIEAALAQYRHVDSDTLAELLHWFRKEASAWDVGNLASNPHLNAQYQKLKSDHLDRLSGVEIFWAAVVVIGIGFGMMLAI</sequence>
<feature type="transmembrane region" description="Helical" evidence="1">
    <location>
        <begin position="77"/>
        <end position="94"/>
    </location>
</feature>
<gene>
    <name evidence="2" type="ORF">ABUH87_16075</name>
</gene>
<keyword evidence="1" id="KW-0472">Membrane</keyword>
<evidence type="ECO:0000313" key="2">
    <source>
        <dbReference type="EMBL" id="MEW9856658.1"/>
    </source>
</evidence>
<dbReference type="Proteomes" id="UP001556118">
    <property type="component" value="Unassembled WGS sequence"/>
</dbReference>
<comment type="caution">
    <text evidence="2">The sequence shown here is derived from an EMBL/GenBank/DDBJ whole genome shotgun (WGS) entry which is preliminary data.</text>
</comment>
<evidence type="ECO:0000313" key="3">
    <source>
        <dbReference type="Proteomes" id="UP001556118"/>
    </source>
</evidence>
<dbReference type="EMBL" id="JBFNXR010000052">
    <property type="protein sequence ID" value="MEW9856658.1"/>
    <property type="molecule type" value="Genomic_DNA"/>
</dbReference>
<proteinExistence type="predicted"/>
<organism evidence="2 3">
    <name type="scientific">Novosphingobium rhizovicinum</name>
    <dbReference type="NCBI Taxonomy" id="3228928"/>
    <lineage>
        <taxon>Bacteria</taxon>
        <taxon>Pseudomonadati</taxon>
        <taxon>Pseudomonadota</taxon>
        <taxon>Alphaproteobacteria</taxon>
        <taxon>Sphingomonadales</taxon>
        <taxon>Sphingomonadaceae</taxon>
        <taxon>Novosphingobium</taxon>
    </lineage>
</organism>
<evidence type="ECO:0000256" key="1">
    <source>
        <dbReference type="SAM" id="Phobius"/>
    </source>
</evidence>
<name>A0ABV3REZ1_9SPHN</name>
<protein>
    <submittedName>
        <fullName evidence="2">Uncharacterized protein</fullName>
    </submittedName>
</protein>